<feature type="transmembrane region" description="Helical" evidence="1">
    <location>
        <begin position="83"/>
        <end position="108"/>
    </location>
</feature>
<dbReference type="EMBL" id="VRLW01000003">
    <property type="protein sequence ID" value="KAA1257226.1"/>
    <property type="molecule type" value="Genomic_DNA"/>
</dbReference>
<keyword evidence="3" id="KW-1185">Reference proteome</keyword>
<feature type="transmembrane region" description="Helical" evidence="1">
    <location>
        <begin position="114"/>
        <end position="136"/>
    </location>
</feature>
<feature type="transmembrane region" description="Helical" evidence="1">
    <location>
        <begin position="54"/>
        <end position="71"/>
    </location>
</feature>
<dbReference type="AlphaFoldDB" id="A0A5B1C9N4"/>
<organism evidence="2 3">
    <name type="scientific">Rubripirellula obstinata</name>
    <dbReference type="NCBI Taxonomy" id="406547"/>
    <lineage>
        <taxon>Bacteria</taxon>
        <taxon>Pseudomonadati</taxon>
        <taxon>Planctomycetota</taxon>
        <taxon>Planctomycetia</taxon>
        <taxon>Pirellulales</taxon>
        <taxon>Pirellulaceae</taxon>
        <taxon>Rubripirellula</taxon>
    </lineage>
</organism>
<keyword evidence="1" id="KW-1133">Transmembrane helix</keyword>
<reference evidence="2 3" key="1">
    <citation type="submission" date="2019-08" db="EMBL/GenBank/DDBJ databases">
        <title>Deep-cultivation of Planctomycetes and their phenomic and genomic characterization uncovers novel biology.</title>
        <authorList>
            <person name="Wiegand S."/>
            <person name="Jogler M."/>
            <person name="Boedeker C."/>
            <person name="Pinto D."/>
            <person name="Vollmers J."/>
            <person name="Rivas-Marin E."/>
            <person name="Kohn T."/>
            <person name="Peeters S.H."/>
            <person name="Heuer A."/>
            <person name="Rast P."/>
            <person name="Oberbeckmann S."/>
            <person name="Bunk B."/>
            <person name="Jeske O."/>
            <person name="Meyerdierks A."/>
            <person name="Storesund J.E."/>
            <person name="Kallscheuer N."/>
            <person name="Luecker S."/>
            <person name="Lage O.M."/>
            <person name="Pohl T."/>
            <person name="Merkel B.J."/>
            <person name="Hornburger P."/>
            <person name="Mueller R.-W."/>
            <person name="Bruemmer F."/>
            <person name="Labrenz M."/>
            <person name="Spormann A.M."/>
            <person name="Op Den Camp H."/>
            <person name="Overmann J."/>
            <person name="Amann R."/>
            <person name="Jetten M.S.M."/>
            <person name="Mascher T."/>
            <person name="Medema M.H."/>
            <person name="Devos D.P."/>
            <person name="Kaster A.-K."/>
            <person name="Ovreas L."/>
            <person name="Rohde M."/>
            <person name="Galperin M.Y."/>
            <person name="Jogler C."/>
        </authorList>
    </citation>
    <scope>NUCLEOTIDE SEQUENCE [LARGE SCALE GENOMIC DNA]</scope>
    <source>
        <strain evidence="2 3">LF1</strain>
    </source>
</reference>
<accession>A0A5B1C9N4</accession>
<dbReference type="Proteomes" id="UP000322699">
    <property type="component" value="Unassembled WGS sequence"/>
</dbReference>
<name>A0A5B1C9N4_9BACT</name>
<evidence type="ECO:0000313" key="3">
    <source>
        <dbReference type="Proteomes" id="UP000322699"/>
    </source>
</evidence>
<proteinExistence type="predicted"/>
<keyword evidence="1" id="KW-0472">Membrane</keyword>
<keyword evidence="1" id="KW-0812">Transmembrane</keyword>
<protein>
    <submittedName>
        <fullName evidence="2">Uncharacterized protein</fullName>
    </submittedName>
</protein>
<evidence type="ECO:0000313" key="2">
    <source>
        <dbReference type="EMBL" id="KAA1257226.1"/>
    </source>
</evidence>
<gene>
    <name evidence="2" type="ORF">LF1_53750</name>
</gene>
<comment type="caution">
    <text evidence="2">The sequence shown here is derived from an EMBL/GenBank/DDBJ whole genome shotgun (WGS) entry which is preliminary data.</text>
</comment>
<feature type="transmembrane region" description="Helical" evidence="1">
    <location>
        <begin position="23"/>
        <end position="42"/>
    </location>
</feature>
<evidence type="ECO:0000256" key="1">
    <source>
        <dbReference type="SAM" id="Phobius"/>
    </source>
</evidence>
<sequence length="156" mass="17540">MRFWRIQQLKADMREHPLSDRESIPYLIAFVLASLLPSLIVFDDLNHWDLASDTGGLVITLAAIVYLFHRNGGSTGKHFLQRYFAIGFVTSIRCLAAFLVFGIANAAFQDGLGILSDVTTMFDFMTIVACHLFLYWRIGIHISQIATWTARTPNSG</sequence>